<evidence type="ECO:0000313" key="7">
    <source>
        <dbReference type="EMBL" id="KYC47441.1"/>
    </source>
</evidence>
<comment type="caution">
    <text evidence="6">The sequence shown here is derived from an EMBL/GenBank/DDBJ whole genome shotgun (WGS) entry which is preliminary data.</text>
</comment>
<reference evidence="9 10" key="1">
    <citation type="journal article" date="2016" name="ISME J.">
        <title>Chasing the elusive Euryarchaeota class WSA2: genomes reveal a uniquely fastidious methyl-reducing methanogen.</title>
        <authorList>
            <person name="Nobu M.K."/>
            <person name="Narihiro T."/>
            <person name="Kuroda K."/>
            <person name="Mei R."/>
            <person name="Liu W.T."/>
        </authorList>
    </citation>
    <scope>NUCLEOTIDE SEQUENCE [LARGE SCALE GENOMIC DNA]</scope>
    <source>
        <strain evidence="6">B03fssc0709_Meth_Bin005</strain>
        <strain evidence="7">B15fssc0709_Meth_Bin003</strain>
        <strain evidence="8">BMIXfssc0709_Meth_Bin006</strain>
    </source>
</reference>
<evidence type="ECO:0000256" key="5">
    <source>
        <dbReference type="SAM" id="Phobius"/>
    </source>
</evidence>
<evidence type="ECO:0000313" key="8">
    <source>
        <dbReference type="EMBL" id="KYC50000.1"/>
    </source>
</evidence>
<dbReference type="Pfam" id="PF01040">
    <property type="entry name" value="UbiA"/>
    <property type="match status" value="1"/>
</dbReference>
<dbReference type="AlphaFoldDB" id="A0A150III5"/>
<dbReference type="Gene3D" id="1.20.120.1780">
    <property type="entry name" value="UbiA prenyltransferase"/>
    <property type="match status" value="1"/>
</dbReference>
<dbReference type="PANTHER" id="PTHR42723">
    <property type="entry name" value="CHLOROPHYLL SYNTHASE"/>
    <property type="match status" value="1"/>
</dbReference>
<evidence type="ECO:0000256" key="3">
    <source>
        <dbReference type="ARBA" id="ARBA00022989"/>
    </source>
</evidence>
<evidence type="ECO:0000313" key="10">
    <source>
        <dbReference type="Proteomes" id="UP000092401"/>
    </source>
</evidence>
<dbReference type="Gene3D" id="1.10.357.140">
    <property type="entry name" value="UbiA prenyltransferase"/>
    <property type="match status" value="1"/>
</dbReference>
<protein>
    <submittedName>
        <fullName evidence="6">Digeranylgeranylglyceryl phosphate synthase</fullName>
        <ecNumber evidence="6">2.5.1.42</ecNumber>
    </submittedName>
</protein>
<keyword evidence="3 5" id="KW-1133">Transmembrane helix</keyword>
<evidence type="ECO:0000256" key="4">
    <source>
        <dbReference type="ARBA" id="ARBA00023136"/>
    </source>
</evidence>
<evidence type="ECO:0000256" key="1">
    <source>
        <dbReference type="ARBA" id="ARBA00004651"/>
    </source>
</evidence>
<dbReference type="EMBL" id="LNJC01000021">
    <property type="protein sequence ID" value="KYC50000.1"/>
    <property type="molecule type" value="Genomic_DNA"/>
</dbReference>
<accession>A0A150IQX5</accession>
<feature type="transmembrane region" description="Helical" evidence="5">
    <location>
        <begin position="133"/>
        <end position="154"/>
    </location>
</feature>
<dbReference type="GO" id="GO:0047295">
    <property type="term" value="F:geranylgeranylglycerol-phosphate geranylgeranyltransferase activity"/>
    <property type="evidence" value="ECO:0007669"/>
    <property type="project" value="UniProtKB-EC"/>
</dbReference>
<feature type="transmembrane region" description="Helical" evidence="5">
    <location>
        <begin position="204"/>
        <end position="226"/>
    </location>
</feature>
<keyword evidence="2 5" id="KW-0812">Transmembrane</keyword>
<accession>A0A150III5</accession>
<feature type="transmembrane region" description="Helical" evidence="5">
    <location>
        <begin position="44"/>
        <end position="66"/>
    </location>
</feature>
<evidence type="ECO:0000313" key="9">
    <source>
        <dbReference type="Proteomes" id="UP000091929"/>
    </source>
</evidence>
<proteinExistence type="predicted"/>
<organism evidence="6 10">
    <name type="scientific">Candidatus Methanofastidiosum methylothiophilum</name>
    <dbReference type="NCBI Taxonomy" id="1705564"/>
    <lineage>
        <taxon>Archaea</taxon>
        <taxon>Methanobacteriati</taxon>
        <taxon>Methanobacteriota</taxon>
        <taxon>Stenosarchaea group</taxon>
        <taxon>Candidatus Methanofastidiosia</taxon>
        <taxon>Candidatus Methanofastidiosales</taxon>
        <taxon>Candidatus Methanofastidiosaceae</taxon>
        <taxon>Candidatus Methanofastidiosum</taxon>
    </lineage>
</organism>
<dbReference type="EMBL" id="LNGE01000043">
    <property type="protein sequence ID" value="KYC44757.1"/>
    <property type="molecule type" value="Genomic_DNA"/>
</dbReference>
<keyword evidence="6" id="KW-0808">Transferase</keyword>
<dbReference type="InterPro" id="IPR050475">
    <property type="entry name" value="Prenyltransferase_related"/>
</dbReference>
<dbReference type="NCBIfam" id="NF009523">
    <property type="entry name" value="PRK12884.1"/>
    <property type="match status" value="1"/>
</dbReference>
<accession>A0A150IYB0</accession>
<dbReference type="InterPro" id="IPR044878">
    <property type="entry name" value="UbiA_sf"/>
</dbReference>
<evidence type="ECO:0000256" key="2">
    <source>
        <dbReference type="ARBA" id="ARBA00022692"/>
    </source>
</evidence>
<evidence type="ECO:0000313" key="6">
    <source>
        <dbReference type="EMBL" id="KYC44757.1"/>
    </source>
</evidence>
<name>A0A150III5_9EURY</name>
<dbReference type="PANTHER" id="PTHR42723:SF1">
    <property type="entry name" value="CHLOROPHYLL SYNTHASE, CHLOROPLASTIC"/>
    <property type="match status" value="1"/>
</dbReference>
<feature type="transmembrane region" description="Helical" evidence="5">
    <location>
        <begin position="232"/>
        <end position="252"/>
    </location>
</feature>
<dbReference type="Proteomes" id="UP000091929">
    <property type="component" value="Unassembled WGS sequence"/>
</dbReference>
<dbReference type="Proteomes" id="UP000092403">
    <property type="component" value="Unassembled WGS sequence"/>
</dbReference>
<comment type="subcellular location">
    <subcellularLocation>
        <location evidence="1">Cell membrane</location>
        <topology evidence="1">Multi-pass membrane protein</topology>
    </subcellularLocation>
</comment>
<keyword evidence="4 5" id="KW-0472">Membrane</keyword>
<dbReference type="EC" id="2.5.1.42" evidence="6"/>
<dbReference type="InterPro" id="IPR000537">
    <property type="entry name" value="UbiA_prenyltransferase"/>
</dbReference>
<dbReference type="EMBL" id="LNGF01000023">
    <property type="protein sequence ID" value="KYC47441.1"/>
    <property type="molecule type" value="Genomic_DNA"/>
</dbReference>
<feature type="transmembrane region" description="Helical" evidence="5">
    <location>
        <begin position="110"/>
        <end position="126"/>
    </location>
</feature>
<dbReference type="Proteomes" id="UP000092401">
    <property type="component" value="Unassembled WGS sequence"/>
</dbReference>
<dbReference type="CDD" id="cd13961">
    <property type="entry name" value="PT_UbiA_DGGGPS"/>
    <property type="match status" value="1"/>
</dbReference>
<gene>
    <name evidence="6" type="ORF">APG10_01435</name>
    <name evidence="7" type="ORF">APG11_01132</name>
    <name evidence="8" type="ORF">APG12_01088</name>
</gene>
<feature type="transmembrane region" description="Helical" evidence="5">
    <location>
        <begin position="20"/>
        <end position="38"/>
    </location>
</feature>
<sequence length="284" mass="30772">MQIRRKLKGIAQLIRLDLSLAAAICVVAGEILALSGIPSLKQSLAGFSCGFFISASALVLNDFFDVESDRVNAPNRPLPSGIVSKQEIIYLTALTTLLGLYSALVLGISVFSIGIVFWIIGVLYNWKLKRTGLLGNIMVASSVAITFIIGGFAVGNPWNITVWSFGLMAFLVDLGEEISADAMDLEGDKLQNSKSIAIVWGKKFALKISSVLFGLVILVSFFPLIFGKMGSVYLLAMIIIDSNIIYFVYKLLKSKNDAEGRKNIIGIYRGIMVGIIVLILGLIL</sequence>
<dbReference type="GO" id="GO:0005886">
    <property type="term" value="C:plasma membrane"/>
    <property type="evidence" value="ECO:0007669"/>
    <property type="project" value="UniProtKB-SubCell"/>
</dbReference>
<feature type="transmembrane region" description="Helical" evidence="5">
    <location>
        <begin position="264"/>
        <end position="283"/>
    </location>
</feature>